<dbReference type="InterPro" id="IPR016160">
    <property type="entry name" value="Ald_DH_CS_CYS"/>
</dbReference>
<dbReference type="InterPro" id="IPR012394">
    <property type="entry name" value="Aldehyde_DH_NAD(P)"/>
</dbReference>
<protein>
    <recommendedName>
        <fullName evidence="4">Aldehyde dehydrogenase</fullName>
    </recommendedName>
</protein>
<proteinExistence type="inferred from homology"/>
<dbReference type="Gene3D" id="3.40.309.10">
    <property type="entry name" value="Aldehyde Dehydrogenase, Chain A, domain 2"/>
    <property type="match status" value="1"/>
</dbReference>
<dbReference type="GO" id="GO:0005737">
    <property type="term" value="C:cytoplasm"/>
    <property type="evidence" value="ECO:0007669"/>
    <property type="project" value="TreeGrafter"/>
</dbReference>
<dbReference type="PANTHER" id="PTHR43570">
    <property type="entry name" value="ALDEHYDE DEHYDROGENASE"/>
    <property type="match status" value="1"/>
</dbReference>
<name>A0A2Z3RYY1_9MICO</name>
<evidence type="ECO:0000256" key="4">
    <source>
        <dbReference type="PIRNR" id="PIRNR036492"/>
    </source>
</evidence>
<evidence type="ECO:0000256" key="6">
    <source>
        <dbReference type="PROSITE-ProRule" id="PRU10007"/>
    </source>
</evidence>
<dbReference type="PANTHER" id="PTHR43570:SF16">
    <property type="entry name" value="ALDEHYDE DEHYDROGENASE TYPE III, ISOFORM Q"/>
    <property type="match status" value="1"/>
</dbReference>
<evidence type="ECO:0000313" key="9">
    <source>
        <dbReference type="EMBL" id="AWR21730.1"/>
    </source>
</evidence>
<evidence type="ECO:0000256" key="5">
    <source>
        <dbReference type="PIRSR" id="PIRSR036492-1"/>
    </source>
</evidence>
<gene>
    <name evidence="9" type="ORF">AURMO_01136</name>
</gene>
<sequence length="467" mass="50431">MTTLKKKSEAAALVASLRDAYNSGLTAKRQWRINQLNALRQMVVDNESVIEAALFSDLGKSASEAQLTEIGIILGDIDYALKNLSSWLKPHKVSVPLAAMPAKAFVVSEPVGVALIIAPWNYPMQLLLAPLVGAIAAGNAAVLKPSELAPATSAALAKLIPVYLDPRAIAIVEGAAEETGWLLEQRYDHIFYTGNGRVARIVMEAAAKNLTPVSLELGGKSPIYIDDSVDLEAAALRIAWAKYLNAGQTCVAPDYILATQSVQKELESHLVTAIENLYGSDPLLSDDYGRIINDNHFARLSGYLKDGRVVAAGKPVAKQRYIPPTVLVDVKRDAAVMQEEIFGPILPMITVKDLDDAIDFINSKSKPLALYVFSENTLVRRAFTERTSSGAIGFNVAILHLSVPGLPFGGVGESGIGAYRGKRSFDTFSHEKAILSKPLKPETLALVYPPFTESKKKLITGLLRKLS</sequence>
<dbReference type="PIRSF" id="PIRSF036492">
    <property type="entry name" value="ALDH"/>
    <property type="match status" value="1"/>
</dbReference>
<dbReference type="EMBL" id="CP023994">
    <property type="protein sequence ID" value="AWR21730.1"/>
    <property type="molecule type" value="Genomic_DNA"/>
</dbReference>
<evidence type="ECO:0000259" key="8">
    <source>
        <dbReference type="Pfam" id="PF00171"/>
    </source>
</evidence>
<dbReference type="InterPro" id="IPR016163">
    <property type="entry name" value="Ald_DH_C"/>
</dbReference>
<dbReference type="OrthoDB" id="6882680at2"/>
<dbReference type="InterPro" id="IPR029510">
    <property type="entry name" value="Ald_DH_CS_GLU"/>
</dbReference>
<dbReference type="InterPro" id="IPR016162">
    <property type="entry name" value="Ald_DH_N"/>
</dbReference>
<dbReference type="SUPFAM" id="SSF53720">
    <property type="entry name" value="ALDH-like"/>
    <property type="match status" value="1"/>
</dbReference>
<dbReference type="RefSeq" id="WP_110233843.1">
    <property type="nucleotide sequence ID" value="NZ_CP023994.1"/>
</dbReference>
<dbReference type="PROSITE" id="PS00687">
    <property type="entry name" value="ALDEHYDE_DEHYDR_GLU"/>
    <property type="match status" value="1"/>
</dbReference>
<dbReference type="AlphaFoldDB" id="A0A2Z3RYY1"/>
<dbReference type="Proteomes" id="UP000246894">
    <property type="component" value="Chromosome"/>
</dbReference>
<evidence type="ECO:0000256" key="1">
    <source>
        <dbReference type="ARBA" id="ARBA00009986"/>
    </source>
</evidence>
<feature type="domain" description="Aldehyde dehydrogenase" evidence="8">
    <location>
        <begin position="7"/>
        <end position="433"/>
    </location>
</feature>
<evidence type="ECO:0000256" key="7">
    <source>
        <dbReference type="RuleBase" id="RU003345"/>
    </source>
</evidence>
<feature type="active site" evidence="5 6">
    <location>
        <position position="216"/>
    </location>
</feature>
<dbReference type="CDD" id="cd07087">
    <property type="entry name" value="ALDH_F3-13-14_CALDH-like"/>
    <property type="match status" value="1"/>
</dbReference>
<organism evidence="9 10">
    <name type="scientific">Aurantimicrobium photophilum</name>
    <dbReference type="NCBI Taxonomy" id="1987356"/>
    <lineage>
        <taxon>Bacteria</taxon>
        <taxon>Bacillati</taxon>
        <taxon>Actinomycetota</taxon>
        <taxon>Actinomycetes</taxon>
        <taxon>Micrococcales</taxon>
        <taxon>Microbacteriaceae</taxon>
        <taxon>Aurantimicrobium</taxon>
    </lineage>
</organism>
<evidence type="ECO:0000256" key="2">
    <source>
        <dbReference type="ARBA" id="ARBA00023002"/>
    </source>
</evidence>
<comment type="similarity">
    <text evidence="1 4 7">Belongs to the aldehyde dehydrogenase family.</text>
</comment>
<dbReference type="KEGG" id="aum:AURMO_01136"/>
<dbReference type="Pfam" id="PF00171">
    <property type="entry name" value="Aldedh"/>
    <property type="match status" value="1"/>
</dbReference>
<accession>A0A2Z3RYY1</accession>
<dbReference type="GO" id="GO:0004029">
    <property type="term" value="F:aldehyde dehydrogenase (NAD+) activity"/>
    <property type="evidence" value="ECO:0007669"/>
    <property type="project" value="TreeGrafter"/>
</dbReference>
<dbReference type="InterPro" id="IPR016161">
    <property type="entry name" value="Ald_DH/histidinol_DH"/>
</dbReference>
<reference evidence="9 10" key="1">
    <citation type="submission" date="2017-10" db="EMBL/GenBank/DDBJ databases">
        <title>Genome of an Actinobacterium that displays light-enhanced growth.</title>
        <authorList>
            <person name="Maresca J.A."/>
            <person name="Hempel P."/>
            <person name="Shevchenko O."/>
            <person name="Miller K.J."/>
            <person name="Hahn M.W."/>
        </authorList>
    </citation>
    <scope>NUCLEOTIDE SEQUENCE [LARGE SCALE GENOMIC DNA]</scope>
    <source>
        <strain evidence="9 10">MWH-Mo1</strain>
    </source>
</reference>
<evidence type="ECO:0000313" key="10">
    <source>
        <dbReference type="Proteomes" id="UP000246894"/>
    </source>
</evidence>
<dbReference type="FunFam" id="3.40.309.10:FF:000003">
    <property type="entry name" value="Aldehyde dehydrogenase"/>
    <property type="match status" value="1"/>
</dbReference>
<dbReference type="PROSITE" id="PS00070">
    <property type="entry name" value="ALDEHYDE_DEHYDR_CYS"/>
    <property type="match status" value="1"/>
</dbReference>
<keyword evidence="10" id="KW-1185">Reference proteome</keyword>
<dbReference type="FunFam" id="3.40.605.10:FF:000004">
    <property type="entry name" value="Aldehyde dehydrogenase"/>
    <property type="match status" value="1"/>
</dbReference>
<dbReference type="Gene3D" id="3.40.605.10">
    <property type="entry name" value="Aldehyde Dehydrogenase, Chain A, domain 1"/>
    <property type="match status" value="1"/>
</dbReference>
<dbReference type="GO" id="GO:0006081">
    <property type="term" value="P:aldehyde metabolic process"/>
    <property type="evidence" value="ECO:0007669"/>
    <property type="project" value="InterPro"/>
</dbReference>
<keyword evidence="3" id="KW-0520">NAD</keyword>
<feature type="active site" evidence="5">
    <location>
        <position position="250"/>
    </location>
</feature>
<keyword evidence="2 4" id="KW-0560">Oxidoreductase</keyword>
<evidence type="ECO:0000256" key="3">
    <source>
        <dbReference type="ARBA" id="ARBA00023027"/>
    </source>
</evidence>
<dbReference type="InterPro" id="IPR015590">
    <property type="entry name" value="Aldehyde_DH_dom"/>
</dbReference>